<gene>
    <name evidence="11" type="ORF">BCV72DRAFT_66882</name>
</gene>
<dbReference type="GO" id="GO:0004379">
    <property type="term" value="F:glycylpeptide N-tetradecanoyltransferase activity"/>
    <property type="evidence" value="ECO:0007669"/>
    <property type="project" value="UniProtKB-EC"/>
</dbReference>
<evidence type="ECO:0000256" key="6">
    <source>
        <dbReference type="RuleBase" id="RU000586"/>
    </source>
</evidence>
<evidence type="ECO:0000256" key="4">
    <source>
        <dbReference type="ARBA" id="ARBA00022679"/>
    </source>
</evidence>
<comment type="similarity">
    <text evidence="1 7">Belongs to the NMT family.</text>
</comment>
<dbReference type="InterPro" id="IPR000903">
    <property type="entry name" value="NMT"/>
</dbReference>
<dbReference type="VEuPathDB" id="FungiDB:BCV72DRAFT_66882"/>
<evidence type="ECO:0000313" key="11">
    <source>
        <dbReference type="EMBL" id="ORE09328.1"/>
    </source>
</evidence>
<evidence type="ECO:0000259" key="10">
    <source>
        <dbReference type="Pfam" id="PF02799"/>
    </source>
</evidence>
<sequence>MTDKRGPTEKELQNLAKKVDKLVKKTEKLKSTGASSSAPSSSQEATLQQLRQMMKDMAMLEQSDPTMAGRKSMTDHKFWNTQPVPSHDEHITESGPIEPDIPYDQIRKEPLPLPKEFEWCEVDMADEKQLKELYELLSLNYVEDDEAQFRFDYSAEFLKWALQPPNWKQSWLVGVRVAANKKLVAFISGIPVALRTYEHVHHLVEINFLCVHKKLRSKRLAPVLIKEVTRRVHLENIFQAVYTAGAVLPKPVSTCRYYHRSLNPKKLVECNFSRIPARSTLSRMIKQFKLPEQTSTPNLREMREEDVSQVRELLNQYLSRFDFAPIFETDEDVKHWILPHDKVVWSYVVQDPETKKITDCFSFYSLPSSVIGNPKHNTLNAAYMFYYAIDLSAHEDKDKQHKYIKKRLNELAHDALILAKKADFDVMNTLNLMDNACFVDEQKFGKGDGFLNYYLYNWKCPDVTQSKVGLVML</sequence>
<dbReference type="InterPro" id="IPR022677">
    <property type="entry name" value="NMT_C"/>
</dbReference>
<evidence type="ECO:0000256" key="3">
    <source>
        <dbReference type="ARBA" id="ARBA00022240"/>
    </source>
</evidence>
<evidence type="ECO:0000256" key="8">
    <source>
        <dbReference type="SAM" id="MobiDB-lite"/>
    </source>
</evidence>
<dbReference type="SUPFAM" id="SSF55729">
    <property type="entry name" value="Acyl-CoA N-acyltransferases (Nat)"/>
    <property type="match status" value="2"/>
</dbReference>
<accession>A0A1X0RBU1</accession>
<dbReference type="EC" id="2.3.1.97" evidence="2 6"/>
<dbReference type="GO" id="GO:0005737">
    <property type="term" value="C:cytoplasm"/>
    <property type="evidence" value="ECO:0007669"/>
    <property type="project" value="TreeGrafter"/>
</dbReference>
<comment type="catalytic activity">
    <reaction evidence="6">
        <text>N-terminal glycyl-[protein] + tetradecanoyl-CoA = N-tetradecanoylglycyl-[protein] + CoA + H(+)</text>
        <dbReference type="Rhea" id="RHEA:15521"/>
        <dbReference type="Rhea" id="RHEA-COMP:12666"/>
        <dbReference type="Rhea" id="RHEA-COMP:12667"/>
        <dbReference type="ChEBI" id="CHEBI:15378"/>
        <dbReference type="ChEBI" id="CHEBI:57287"/>
        <dbReference type="ChEBI" id="CHEBI:57385"/>
        <dbReference type="ChEBI" id="CHEBI:64723"/>
        <dbReference type="ChEBI" id="CHEBI:133050"/>
        <dbReference type="EC" id="2.3.1.97"/>
    </reaction>
</comment>
<feature type="domain" description="Glycylpeptide N-tetradecanoyltransferase N-terminal" evidence="9">
    <location>
        <begin position="96"/>
        <end position="255"/>
    </location>
</feature>
<dbReference type="AlphaFoldDB" id="A0A1X0RBU1"/>
<evidence type="ECO:0000259" key="9">
    <source>
        <dbReference type="Pfam" id="PF01233"/>
    </source>
</evidence>
<dbReference type="InterPro" id="IPR022678">
    <property type="entry name" value="NMT_CS"/>
</dbReference>
<dbReference type="OrthoDB" id="60315at2759"/>
<dbReference type="PANTHER" id="PTHR11377">
    <property type="entry name" value="N-MYRISTOYL TRANSFERASE"/>
    <property type="match status" value="1"/>
</dbReference>
<feature type="domain" description="Glycylpeptide N-tetradecanoyltransferase C-terminal" evidence="10">
    <location>
        <begin position="269"/>
        <end position="465"/>
    </location>
</feature>
<name>A0A1X0RBU1_RHIZD</name>
<dbReference type="Gene3D" id="3.40.630.170">
    <property type="match status" value="1"/>
</dbReference>
<evidence type="ECO:0000256" key="2">
    <source>
        <dbReference type="ARBA" id="ARBA00012923"/>
    </source>
</evidence>
<dbReference type="Pfam" id="PF02799">
    <property type="entry name" value="NMT_C"/>
    <property type="match status" value="1"/>
</dbReference>
<dbReference type="PROSITE" id="PS00975">
    <property type="entry name" value="NMT_1"/>
    <property type="match status" value="1"/>
</dbReference>
<dbReference type="Pfam" id="PF01233">
    <property type="entry name" value="NMT"/>
    <property type="match status" value="1"/>
</dbReference>
<dbReference type="EMBL" id="KV921877">
    <property type="protein sequence ID" value="ORE09328.1"/>
    <property type="molecule type" value="Genomic_DNA"/>
</dbReference>
<keyword evidence="5 6" id="KW-0012">Acyltransferase</keyword>
<dbReference type="PROSITE" id="PS00976">
    <property type="entry name" value="NMT_2"/>
    <property type="match status" value="1"/>
</dbReference>
<reference evidence="11" key="1">
    <citation type="journal article" date="2016" name="Proc. Natl. Acad. Sci. U.S.A.">
        <title>Lipid metabolic changes in an early divergent fungus govern the establishment of a mutualistic symbiosis with endobacteria.</title>
        <authorList>
            <person name="Lastovetsky O.A."/>
            <person name="Gaspar M.L."/>
            <person name="Mondo S.J."/>
            <person name="LaButti K.M."/>
            <person name="Sandor L."/>
            <person name="Grigoriev I.V."/>
            <person name="Henry S.A."/>
            <person name="Pawlowska T.E."/>
        </authorList>
    </citation>
    <scope>NUCLEOTIDE SEQUENCE [LARGE SCALE GENOMIC DNA]</scope>
    <source>
        <strain evidence="11">ATCC 52814</strain>
    </source>
</reference>
<comment type="function">
    <text evidence="6">Adds a myristoyl group to the N-terminal glycine residue of certain cellular proteins.</text>
</comment>
<dbReference type="FunFam" id="3.40.630.30:FF:000042">
    <property type="entry name" value="Glycylpeptide N-tetradecanoyltransferase"/>
    <property type="match status" value="1"/>
</dbReference>
<proteinExistence type="inferred from homology"/>
<dbReference type="Proteomes" id="UP000242414">
    <property type="component" value="Unassembled WGS sequence"/>
</dbReference>
<protein>
    <recommendedName>
        <fullName evidence="3 6">Glycylpeptide N-tetradecanoyltransferase</fullName>
        <ecNumber evidence="2 6">2.3.1.97</ecNumber>
    </recommendedName>
</protein>
<dbReference type="InterPro" id="IPR016181">
    <property type="entry name" value="Acyl_CoA_acyltransferase"/>
</dbReference>
<organism evidence="11">
    <name type="scientific">Rhizopus microsporus var. microsporus</name>
    <dbReference type="NCBI Taxonomy" id="86635"/>
    <lineage>
        <taxon>Eukaryota</taxon>
        <taxon>Fungi</taxon>
        <taxon>Fungi incertae sedis</taxon>
        <taxon>Mucoromycota</taxon>
        <taxon>Mucoromycotina</taxon>
        <taxon>Mucoromycetes</taxon>
        <taxon>Mucorales</taxon>
        <taxon>Mucorineae</taxon>
        <taxon>Rhizopodaceae</taxon>
        <taxon>Rhizopus</taxon>
    </lineage>
</organism>
<dbReference type="InterPro" id="IPR022676">
    <property type="entry name" value="NMT_N"/>
</dbReference>
<dbReference type="PANTHER" id="PTHR11377:SF5">
    <property type="entry name" value="GLYCYLPEPTIDE N-TETRADECANOYLTRANSFERASE"/>
    <property type="match status" value="1"/>
</dbReference>
<dbReference type="FunFam" id="3.40.630.170:FF:000003">
    <property type="entry name" value="Glycylpeptide N-tetradecanoyltransferase"/>
    <property type="match status" value="1"/>
</dbReference>
<keyword evidence="4 6" id="KW-0808">Transferase</keyword>
<evidence type="ECO:0000256" key="5">
    <source>
        <dbReference type="ARBA" id="ARBA00023315"/>
    </source>
</evidence>
<evidence type="ECO:0000256" key="1">
    <source>
        <dbReference type="ARBA" id="ARBA00009469"/>
    </source>
</evidence>
<feature type="region of interest" description="Disordered" evidence="8">
    <location>
        <begin position="26"/>
        <end position="47"/>
    </location>
</feature>
<evidence type="ECO:0000256" key="7">
    <source>
        <dbReference type="RuleBase" id="RU004178"/>
    </source>
</evidence>
<dbReference type="PIRSF" id="PIRSF015892">
    <property type="entry name" value="N-myristl_transf"/>
    <property type="match status" value="1"/>
</dbReference>